<organism evidence="2">
    <name type="scientific">Strongyloides stercoralis</name>
    <name type="common">Threadworm</name>
    <dbReference type="NCBI Taxonomy" id="6248"/>
    <lineage>
        <taxon>Eukaryota</taxon>
        <taxon>Metazoa</taxon>
        <taxon>Ecdysozoa</taxon>
        <taxon>Nematoda</taxon>
        <taxon>Chromadorea</taxon>
        <taxon>Rhabditida</taxon>
        <taxon>Tylenchina</taxon>
        <taxon>Panagrolaimomorpha</taxon>
        <taxon>Strongyloidoidea</taxon>
        <taxon>Strongyloididae</taxon>
        <taxon>Strongyloides</taxon>
    </lineage>
</organism>
<evidence type="ECO:0000313" key="1">
    <source>
        <dbReference type="Proteomes" id="UP000035681"/>
    </source>
</evidence>
<reference evidence="2" key="1">
    <citation type="submission" date="2015-08" db="UniProtKB">
        <authorList>
            <consortium name="WormBaseParasite"/>
        </authorList>
    </citation>
    <scope>IDENTIFICATION</scope>
</reference>
<sequence>MVLIILSKRKWKKLIQMKEECFFLSSDAIDEKQKNLSDILNLSNEYSSLKLTKNCFYRFKNTLQSLNKKIIPKSSNTPLRHSKVATGKTDCPTARSRLASRHSNVSSYKENDNVTSLANTISKEIVTFVDLEKYV</sequence>
<evidence type="ECO:0000313" key="3">
    <source>
        <dbReference type="WBParaSite" id="TCONS_00013361.p1"/>
    </source>
</evidence>
<dbReference type="AlphaFoldDB" id="A0A0K0EMN3"/>
<dbReference type="WBParaSite" id="SSTP_0001072250.1">
    <property type="protein sequence ID" value="SSTP_0001072250.1"/>
    <property type="gene ID" value="SSTP_0001072250"/>
</dbReference>
<dbReference type="Proteomes" id="UP000035681">
    <property type="component" value="Unplaced"/>
</dbReference>
<protein>
    <submittedName>
        <fullName evidence="2 3">Uncharacterized protein</fullName>
    </submittedName>
</protein>
<keyword evidence="1" id="KW-1185">Reference proteome</keyword>
<proteinExistence type="predicted"/>
<evidence type="ECO:0000313" key="2">
    <source>
        <dbReference type="WBParaSite" id="SSTP_0001072250.1"/>
    </source>
</evidence>
<dbReference type="WBParaSite" id="TCONS_00013361.p1">
    <property type="protein sequence ID" value="TCONS_00013361.p1"/>
    <property type="gene ID" value="XLOC_009230"/>
</dbReference>
<accession>A0A0K0EMN3</accession>
<name>A0A0K0EMN3_STRER</name>